<reference evidence="1 2" key="1">
    <citation type="submission" date="2016-11" db="EMBL/GenBank/DDBJ databases">
        <authorList>
            <person name="Jaros S."/>
            <person name="Januszkiewicz K."/>
            <person name="Wedrychowicz H."/>
        </authorList>
    </citation>
    <scope>NUCLEOTIDE SEQUENCE [LARGE SCALE GENOMIC DNA]</scope>
    <source>
        <strain evidence="1 2">DSM 26991</strain>
    </source>
</reference>
<keyword evidence="2" id="KW-1185">Reference proteome</keyword>
<gene>
    <name evidence="1" type="ORF">SAMN05444405_102305</name>
</gene>
<protein>
    <submittedName>
        <fullName evidence="1">Uncharacterized protein</fullName>
    </submittedName>
</protein>
<dbReference type="RefSeq" id="WP_073399141.1">
    <property type="nucleotide sequence ID" value="NZ_FQTV01000002.1"/>
</dbReference>
<organism evidence="1 2">
    <name type="scientific">Bacteroides luti</name>
    <dbReference type="NCBI Taxonomy" id="1297750"/>
    <lineage>
        <taxon>Bacteria</taxon>
        <taxon>Pseudomonadati</taxon>
        <taxon>Bacteroidota</taxon>
        <taxon>Bacteroidia</taxon>
        <taxon>Bacteroidales</taxon>
        <taxon>Bacteroidaceae</taxon>
        <taxon>Bacteroides</taxon>
    </lineage>
</organism>
<evidence type="ECO:0000313" key="1">
    <source>
        <dbReference type="EMBL" id="SHE69034.1"/>
    </source>
</evidence>
<accession>A0A1M4VJ76</accession>
<proteinExistence type="predicted"/>
<dbReference type="STRING" id="1297750.SAMN05444405_102305"/>
<dbReference type="EMBL" id="FQTV01000002">
    <property type="protein sequence ID" value="SHE69034.1"/>
    <property type="molecule type" value="Genomic_DNA"/>
</dbReference>
<dbReference type="AlphaFoldDB" id="A0A1M4VJ76"/>
<name>A0A1M4VJ76_9BACE</name>
<evidence type="ECO:0000313" key="2">
    <source>
        <dbReference type="Proteomes" id="UP000184509"/>
    </source>
</evidence>
<sequence length="71" mass="7809">METLNIGALVIGYRDDPHKAVIGIIDAIVGESVSFQNVRLNNGSWVGYVVPFESLEQYRAITEGSFEIPVL</sequence>
<dbReference type="Proteomes" id="UP000184509">
    <property type="component" value="Unassembled WGS sequence"/>
</dbReference>